<evidence type="ECO:0000256" key="1">
    <source>
        <dbReference type="ARBA" id="ARBA00009470"/>
    </source>
</evidence>
<dbReference type="AlphaFoldDB" id="A0A9Q0YDT4"/>
<organism evidence="3 4">
    <name type="scientific">Holothuria leucospilota</name>
    <name type="common">Black long sea cucumber</name>
    <name type="synonym">Mertensiothuria leucospilota</name>
    <dbReference type="NCBI Taxonomy" id="206669"/>
    <lineage>
        <taxon>Eukaryota</taxon>
        <taxon>Metazoa</taxon>
        <taxon>Echinodermata</taxon>
        <taxon>Eleutherozoa</taxon>
        <taxon>Echinozoa</taxon>
        <taxon>Holothuroidea</taxon>
        <taxon>Aspidochirotacea</taxon>
        <taxon>Aspidochirotida</taxon>
        <taxon>Holothuriidae</taxon>
        <taxon>Holothuria</taxon>
    </lineage>
</organism>
<dbReference type="Gene3D" id="1.20.1370.10">
    <property type="entry name" value="Hemocyanin, N-terminal domain"/>
    <property type="match status" value="1"/>
</dbReference>
<dbReference type="InterPro" id="IPR000896">
    <property type="entry name" value="Hemocyanin/hexamerin_mid_dom"/>
</dbReference>
<dbReference type="PANTHER" id="PTHR11511:SF5">
    <property type="entry name" value="FAT-BODY PROTEIN 1-RELATED"/>
    <property type="match status" value="1"/>
</dbReference>
<dbReference type="PRINTS" id="PR00187">
    <property type="entry name" value="HAEMOCYANIN"/>
</dbReference>
<dbReference type="Pfam" id="PF03723">
    <property type="entry name" value="Hemocyanin_C"/>
    <property type="match status" value="1"/>
</dbReference>
<evidence type="ECO:0000313" key="4">
    <source>
        <dbReference type="Proteomes" id="UP001152320"/>
    </source>
</evidence>
<dbReference type="GO" id="GO:0016491">
    <property type="term" value="F:oxidoreductase activity"/>
    <property type="evidence" value="ECO:0007669"/>
    <property type="project" value="InterPro"/>
</dbReference>
<sequence>MSLSIMNSKQSDCLSFFSKFEAPAPAPAAFIREVLPTNIGRLARGEHFSVFKREHAEEAASVYNFLISIDSYDDFKANVEKCRAVLNEGIYMYAVSVAWLHRSDTVGNLLPPSWQINPKSYFSSEAILHAKRAARRRPNALVDSASLPLFTTGTVRDTEFKLAWWREDIMINGHHYHWHQVYPWMGIDGKTKDREGELFYYMHQQMIARYDAERLGAGLLRVEPYVDWSRPIQEGYNPHLTDYYGAYQFSARPVDMFLADSWQDPDDPSLVSQQTYHYNRLLDAVNTGHFIKADMKSMDVTIDSLGAAVEASISSPNMALYGSVHNIGHDLLAQVTDPDGRYQSAGGVMGDTATAVRDPIFFRWHKFIDNLFVLHKLNLEPYTEKDLALDDLNIKSVYVKVKKSEEQNVLTTRMEDFVVDISHDMFLDPDPQASPNTPVNVKVKQINHDHFEYIITIESIKAMKAAIRIFIAPSFDEHGSPLPLSSQRRLFIEMDKFVHNLQTGTNNITRSSTVSSVVKPTDLTYDQLKNRKVGQKGEDDCTCLADRYCECGWPEHMLLPRGTGSGMQFDLFVMATDWSSDSPDNLDRGTSYCGLKNEKYPDSRSMGFPFDRKMEYKTIDDFTAGFSNMYSTPIKIKYTGDKTSH</sequence>
<dbReference type="InterPro" id="IPR014756">
    <property type="entry name" value="Ig_E-set"/>
</dbReference>
<dbReference type="SUPFAM" id="SSF48050">
    <property type="entry name" value="Hemocyanin, N-terminal domain"/>
    <property type="match status" value="1"/>
</dbReference>
<dbReference type="InterPro" id="IPR005204">
    <property type="entry name" value="Hemocyanin_N"/>
</dbReference>
<dbReference type="InterPro" id="IPR002227">
    <property type="entry name" value="Tyrosinase_Cu-bd"/>
</dbReference>
<protein>
    <submittedName>
        <fullName evidence="3">Hemocyanin AA6 chain</fullName>
    </submittedName>
</protein>
<dbReference type="Proteomes" id="UP001152320">
    <property type="component" value="Chromosome 23"/>
</dbReference>
<dbReference type="PROSITE" id="PS00210">
    <property type="entry name" value="HEMOCYANIN_2"/>
    <property type="match status" value="1"/>
</dbReference>
<evidence type="ECO:0000313" key="3">
    <source>
        <dbReference type="EMBL" id="KAJ8019899.1"/>
    </source>
</evidence>
<gene>
    <name evidence="3" type="ORF">HOLleu_41681</name>
</gene>
<name>A0A9Q0YDT4_HOLLE</name>
<keyword evidence="4" id="KW-1185">Reference proteome</keyword>
<dbReference type="PANTHER" id="PTHR11511">
    <property type="entry name" value="LARVAL STORAGE PROTEIN/PHENOLOXIDASE"/>
    <property type="match status" value="1"/>
</dbReference>
<dbReference type="OrthoDB" id="8119704at2759"/>
<dbReference type="InterPro" id="IPR008922">
    <property type="entry name" value="Di-copper_centre_dom_sf"/>
</dbReference>
<dbReference type="EMBL" id="JAIZAY010000023">
    <property type="protein sequence ID" value="KAJ8019899.1"/>
    <property type="molecule type" value="Genomic_DNA"/>
</dbReference>
<proteinExistence type="inferred from homology"/>
<dbReference type="SUPFAM" id="SSF81296">
    <property type="entry name" value="E set domains"/>
    <property type="match status" value="1"/>
</dbReference>
<comment type="caution">
    <text evidence="3">The sequence shown here is derived from an EMBL/GenBank/DDBJ whole genome shotgun (WGS) entry which is preliminary data.</text>
</comment>
<dbReference type="InterPro" id="IPR005203">
    <property type="entry name" value="Hemocyanin_C"/>
</dbReference>
<dbReference type="Gene3D" id="1.10.1280.10">
    <property type="entry name" value="Di-copper center containing domain from catechol oxidase"/>
    <property type="match status" value="1"/>
</dbReference>
<accession>A0A9Q0YDT4</accession>
<dbReference type="InterPro" id="IPR037020">
    <property type="entry name" value="Hemocyanin_C_sf"/>
</dbReference>
<dbReference type="Pfam" id="PF03722">
    <property type="entry name" value="Hemocyanin_N"/>
    <property type="match status" value="1"/>
</dbReference>
<reference evidence="3" key="1">
    <citation type="submission" date="2021-10" db="EMBL/GenBank/DDBJ databases">
        <title>Tropical sea cucumber genome reveals ecological adaptation and Cuvierian tubules defense mechanism.</title>
        <authorList>
            <person name="Chen T."/>
        </authorList>
    </citation>
    <scope>NUCLEOTIDE SEQUENCE</scope>
    <source>
        <strain evidence="3">Nanhai2018</strain>
        <tissue evidence="3">Muscle</tissue>
    </source>
</reference>
<dbReference type="InterPro" id="IPR013788">
    <property type="entry name" value="Hemocyanin/hexamerin"/>
</dbReference>
<dbReference type="InterPro" id="IPR036697">
    <property type="entry name" value="Hemocyanin_N_sf"/>
</dbReference>
<dbReference type="PROSITE" id="PS00498">
    <property type="entry name" value="TYROSINASE_2"/>
    <property type="match status" value="1"/>
</dbReference>
<dbReference type="SUPFAM" id="SSF48056">
    <property type="entry name" value="Di-copper centre-containing domain"/>
    <property type="match status" value="1"/>
</dbReference>
<evidence type="ECO:0000259" key="2">
    <source>
        <dbReference type="PROSITE" id="PS00498"/>
    </source>
</evidence>
<feature type="domain" description="Tyrosinase copper-binding" evidence="2">
    <location>
        <begin position="358"/>
        <end position="369"/>
    </location>
</feature>
<dbReference type="Gene3D" id="2.60.40.1520">
    <property type="entry name" value="Hemocyanin, C-terminal domain"/>
    <property type="match status" value="1"/>
</dbReference>
<dbReference type="Pfam" id="PF00372">
    <property type="entry name" value="Hemocyanin_M"/>
    <property type="match status" value="1"/>
</dbReference>
<comment type="similarity">
    <text evidence="1">Belongs to the tyrosinase family. Hemocyanin subfamily.</text>
</comment>